<dbReference type="Proteomes" id="UP000270678">
    <property type="component" value="Chromosome"/>
</dbReference>
<dbReference type="InterPro" id="IPR025032">
    <property type="entry name" value="DUF3949"/>
</dbReference>
<keyword evidence="1" id="KW-1133">Transmembrane helix</keyword>
<dbReference type="KEGG" id="plut:EI981_21445"/>
<keyword evidence="3" id="KW-1185">Reference proteome</keyword>
<gene>
    <name evidence="2" type="ORF">EI981_21445</name>
</gene>
<evidence type="ECO:0000256" key="1">
    <source>
        <dbReference type="SAM" id="Phobius"/>
    </source>
</evidence>
<feature type="transmembrane region" description="Helical" evidence="1">
    <location>
        <begin position="6"/>
        <end position="29"/>
    </location>
</feature>
<protein>
    <submittedName>
        <fullName evidence="2">DUF3949 domain-containing protein</fullName>
    </submittedName>
</protein>
<keyword evidence="1" id="KW-0812">Transmembrane</keyword>
<evidence type="ECO:0000313" key="3">
    <source>
        <dbReference type="Proteomes" id="UP000270678"/>
    </source>
</evidence>
<dbReference type="EMBL" id="CP034346">
    <property type="protein sequence ID" value="AZS16773.1"/>
    <property type="molecule type" value="Genomic_DNA"/>
</dbReference>
<evidence type="ECO:0000313" key="2">
    <source>
        <dbReference type="EMBL" id="AZS16773.1"/>
    </source>
</evidence>
<organism evidence="2 3">
    <name type="scientific">Paenibacillus lutimineralis</name>
    <dbReference type="NCBI Taxonomy" id="2707005"/>
    <lineage>
        <taxon>Bacteria</taxon>
        <taxon>Bacillati</taxon>
        <taxon>Bacillota</taxon>
        <taxon>Bacilli</taxon>
        <taxon>Bacillales</taxon>
        <taxon>Paenibacillaceae</taxon>
        <taxon>Paenibacillus</taxon>
    </lineage>
</organism>
<sequence>MENWIIWTIVGSCLGAYFIFMVVIQYQYIGELRKKKHKSSEEQSAYYEKMSFEEEQLHFSMQSFWPTAAVAALIHRIVRVFRKDGTPA</sequence>
<dbReference type="RefSeq" id="WP_127001709.1">
    <property type="nucleotide sequence ID" value="NZ_CP034346.1"/>
</dbReference>
<keyword evidence="1" id="KW-0472">Membrane</keyword>
<reference evidence="3" key="1">
    <citation type="submission" date="2018-12" db="EMBL/GenBank/DDBJ databases">
        <title>Complete genome sequence of Paenibacillus sp. MBLB1234.</title>
        <authorList>
            <person name="Nam Y.-D."/>
            <person name="Kang J."/>
            <person name="Chung W.-H."/>
            <person name="Park Y.S."/>
        </authorList>
    </citation>
    <scope>NUCLEOTIDE SEQUENCE [LARGE SCALE GENOMIC DNA]</scope>
    <source>
        <strain evidence="3">MBLB1234</strain>
    </source>
</reference>
<dbReference type="Pfam" id="PF13133">
    <property type="entry name" value="DUF3949"/>
    <property type="match status" value="1"/>
</dbReference>
<accession>A0A3Q9IBA7</accession>
<dbReference type="OrthoDB" id="2640510at2"/>
<dbReference type="AlphaFoldDB" id="A0A3Q9IBA7"/>
<name>A0A3Q9IBA7_9BACL</name>
<proteinExistence type="predicted"/>